<evidence type="ECO:0000313" key="1">
    <source>
        <dbReference type="EMBL" id="KAA1137386.1"/>
    </source>
</evidence>
<organism evidence="1 2">
    <name type="scientific">Puccinia graminis f. sp. tritici</name>
    <dbReference type="NCBI Taxonomy" id="56615"/>
    <lineage>
        <taxon>Eukaryota</taxon>
        <taxon>Fungi</taxon>
        <taxon>Dikarya</taxon>
        <taxon>Basidiomycota</taxon>
        <taxon>Pucciniomycotina</taxon>
        <taxon>Pucciniomycetes</taxon>
        <taxon>Pucciniales</taxon>
        <taxon>Pucciniaceae</taxon>
        <taxon>Puccinia</taxon>
    </lineage>
</organism>
<proteinExistence type="predicted"/>
<reference evidence="1 2" key="1">
    <citation type="submission" date="2019-05" db="EMBL/GenBank/DDBJ databases">
        <title>Emergence of the Ug99 lineage of the wheat stem rust pathogen through somatic hybridization.</title>
        <authorList>
            <person name="Li F."/>
            <person name="Upadhyaya N.M."/>
            <person name="Sperschneider J."/>
            <person name="Matny O."/>
            <person name="Nguyen-Phuc H."/>
            <person name="Mago R."/>
            <person name="Raley C."/>
            <person name="Miller M.E."/>
            <person name="Silverstein K.A.T."/>
            <person name="Henningsen E."/>
            <person name="Hirsch C.D."/>
            <person name="Visser B."/>
            <person name="Pretorius Z.A."/>
            <person name="Steffenson B.J."/>
            <person name="Schwessinger B."/>
            <person name="Dodds P.N."/>
            <person name="Figueroa M."/>
        </authorList>
    </citation>
    <scope>NUCLEOTIDE SEQUENCE [LARGE SCALE GENOMIC DNA]</scope>
    <source>
        <strain evidence="1 2">Ug99</strain>
    </source>
</reference>
<dbReference type="Proteomes" id="UP000325313">
    <property type="component" value="Unassembled WGS sequence"/>
</dbReference>
<evidence type="ECO:0000313" key="2">
    <source>
        <dbReference type="Proteomes" id="UP000325313"/>
    </source>
</evidence>
<name>A0A5B0SGS7_PUCGR</name>
<dbReference type="EMBL" id="VDEP01000008">
    <property type="protein sequence ID" value="KAA1137386.1"/>
    <property type="molecule type" value="Genomic_DNA"/>
</dbReference>
<accession>A0A5B0SGS7</accession>
<sequence>MQDRAAQIRSHCPRSSKGSPCEGCQITQDGKNWRLKCHCGKGGSIVLSNGRLQGAQRHWAGDKCDKDTTRMKTSIPLTAYFSKRPAESDITKPVAKVQIQEVFCRGNNN</sequence>
<gene>
    <name evidence="1" type="ORF">PGTUg99_002391</name>
</gene>
<comment type="caution">
    <text evidence="1">The sequence shown here is derived from an EMBL/GenBank/DDBJ whole genome shotgun (WGS) entry which is preliminary data.</text>
</comment>
<protein>
    <submittedName>
        <fullName evidence="1">Uncharacterized protein</fullName>
    </submittedName>
</protein>
<dbReference type="AlphaFoldDB" id="A0A5B0SGS7"/>